<evidence type="ECO:0000313" key="3">
    <source>
        <dbReference type="Proteomes" id="UP000554482"/>
    </source>
</evidence>
<protein>
    <submittedName>
        <fullName evidence="2">Uncharacterized protein</fullName>
    </submittedName>
</protein>
<dbReference type="Proteomes" id="UP000554482">
    <property type="component" value="Unassembled WGS sequence"/>
</dbReference>
<feature type="region of interest" description="Disordered" evidence="1">
    <location>
        <begin position="1"/>
        <end position="41"/>
    </location>
</feature>
<comment type="caution">
    <text evidence="2">The sequence shown here is derived from an EMBL/GenBank/DDBJ whole genome shotgun (WGS) entry which is preliminary data.</text>
</comment>
<sequence length="67" mass="7661">ATRENGLIRLALARHQSPTDPDRKQQDQDPKPHDNKRTKTRKLAPVISDHPFSFQQHVPIGVIPFLT</sequence>
<name>A0A7J6X6R3_THATH</name>
<feature type="non-terminal residue" evidence="2">
    <location>
        <position position="1"/>
    </location>
</feature>
<accession>A0A7J6X6R3</accession>
<keyword evidence="3" id="KW-1185">Reference proteome</keyword>
<proteinExistence type="predicted"/>
<gene>
    <name evidence="2" type="ORF">FRX31_004957</name>
</gene>
<dbReference type="EMBL" id="JABWDY010004044">
    <property type="protein sequence ID" value="KAF5205456.1"/>
    <property type="molecule type" value="Genomic_DNA"/>
</dbReference>
<organism evidence="2 3">
    <name type="scientific">Thalictrum thalictroides</name>
    <name type="common">Rue-anemone</name>
    <name type="synonym">Anemone thalictroides</name>
    <dbReference type="NCBI Taxonomy" id="46969"/>
    <lineage>
        <taxon>Eukaryota</taxon>
        <taxon>Viridiplantae</taxon>
        <taxon>Streptophyta</taxon>
        <taxon>Embryophyta</taxon>
        <taxon>Tracheophyta</taxon>
        <taxon>Spermatophyta</taxon>
        <taxon>Magnoliopsida</taxon>
        <taxon>Ranunculales</taxon>
        <taxon>Ranunculaceae</taxon>
        <taxon>Thalictroideae</taxon>
        <taxon>Thalictrum</taxon>
    </lineage>
</organism>
<evidence type="ECO:0000313" key="2">
    <source>
        <dbReference type="EMBL" id="KAF5205456.1"/>
    </source>
</evidence>
<dbReference type="AlphaFoldDB" id="A0A7J6X6R3"/>
<reference evidence="2 3" key="1">
    <citation type="submission" date="2020-06" db="EMBL/GenBank/DDBJ databases">
        <title>Transcriptomic and genomic resources for Thalictrum thalictroides and T. hernandezii: Facilitating candidate gene discovery in an emerging model plant lineage.</title>
        <authorList>
            <person name="Arias T."/>
            <person name="Riano-Pachon D.M."/>
            <person name="Di Stilio V.S."/>
        </authorList>
    </citation>
    <scope>NUCLEOTIDE SEQUENCE [LARGE SCALE GENOMIC DNA]</scope>
    <source>
        <strain evidence="3">cv. WT478/WT964</strain>
        <tissue evidence="2">Leaves</tissue>
    </source>
</reference>
<feature type="compositionally biased region" description="Basic and acidic residues" evidence="1">
    <location>
        <begin position="20"/>
        <end position="37"/>
    </location>
</feature>
<evidence type="ECO:0000256" key="1">
    <source>
        <dbReference type="SAM" id="MobiDB-lite"/>
    </source>
</evidence>